<dbReference type="OrthoDB" id="9801109at2"/>
<evidence type="ECO:0000256" key="1">
    <source>
        <dbReference type="PIRSR" id="PIRSR004789-50"/>
    </source>
</evidence>
<dbReference type="SUPFAM" id="SSF56300">
    <property type="entry name" value="Metallo-dependent phosphatases"/>
    <property type="match status" value="1"/>
</dbReference>
<dbReference type="PANTHER" id="PTHR36303:SF1">
    <property type="entry name" value="2',3'-CYCLIC-NUCLEOTIDE 2'-PHOSPHODIESTERASE"/>
    <property type="match status" value="1"/>
</dbReference>
<organism evidence="3 4">
    <name type="scientific">Candidatus Phycosocius bacilliformis</name>
    <dbReference type="NCBI Taxonomy" id="1445552"/>
    <lineage>
        <taxon>Bacteria</taxon>
        <taxon>Pseudomonadati</taxon>
        <taxon>Pseudomonadota</taxon>
        <taxon>Alphaproteobacteria</taxon>
        <taxon>Caulobacterales</taxon>
        <taxon>Caulobacterales incertae sedis</taxon>
        <taxon>Candidatus Phycosocius</taxon>
    </lineage>
</organism>
<dbReference type="InterPro" id="IPR005235">
    <property type="entry name" value="YmdB-like"/>
</dbReference>
<keyword evidence="4" id="KW-1185">Reference proteome</keyword>
<gene>
    <name evidence="3" type="ORF">PbB2_02610</name>
</gene>
<dbReference type="GO" id="GO:0004113">
    <property type="term" value="F:2',3'-cyclic-nucleotide 3'-phosphodiesterase activity"/>
    <property type="evidence" value="ECO:0007669"/>
    <property type="project" value="TreeGrafter"/>
</dbReference>
<comment type="caution">
    <text evidence="3">The sequence shown here is derived from an EMBL/GenBank/DDBJ whole genome shotgun (WGS) entry which is preliminary data.</text>
</comment>
<feature type="binding site" evidence="2">
    <location>
        <position position="40"/>
    </location>
    <ligand>
        <name>Fe cation</name>
        <dbReference type="ChEBI" id="CHEBI:24875"/>
        <label>1</label>
    </ligand>
</feature>
<evidence type="ECO:0000313" key="3">
    <source>
        <dbReference type="EMBL" id="GBF58920.1"/>
    </source>
</evidence>
<evidence type="ECO:0008006" key="5">
    <source>
        <dbReference type="Google" id="ProtNLM"/>
    </source>
</evidence>
<feature type="binding site" evidence="2">
    <location>
        <position position="154"/>
    </location>
    <ligand>
        <name>Fe cation</name>
        <dbReference type="ChEBI" id="CHEBI:24875"/>
        <label>2</label>
    </ligand>
</feature>
<evidence type="ECO:0000313" key="4">
    <source>
        <dbReference type="Proteomes" id="UP000245086"/>
    </source>
</evidence>
<proteinExistence type="predicted"/>
<feature type="binding site" evidence="2">
    <location>
        <position position="181"/>
    </location>
    <ligand>
        <name>Fe cation</name>
        <dbReference type="ChEBI" id="CHEBI:24875"/>
        <label>1</label>
    </ligand>
</feature>
<evidence type="ECO:0000256" key="2">
    <source>
        <dbReference type="PIRSR" id="PIRSR004789-51"/>
    </source>
</evidence>
<sequence>MRLAFFGDVVGRAGRNVLCENLADIRRRLRLDFVGINAENAAGGFGLTESIANDLFDAGADCLTLGNHAWDQREALGLVDRDPRILRAANYPPLSQAPGRGAHLFQIGGANVLVITVMGRVYMDALDCPFSAVEREVSACPLGTMADAIIVEVHGEATSEKQGMGHYLDGRASLVFGTHTHVPTADTRILPAGTAFQTELGMCGDYDSVIGMNKQIAVRKLASRLPYQRHEPADGPGLASGIFVQTDDRTGLAVRAEPIRFGMGIKQTMPLVDG</sequence>
<protein>
    <recommendedName>
        <fullName evidence="5">2',3'-cyclic-nucleotide 2'-phosphodiesterase</fullName>
    </recommendedName>
</protein>
<feature type="binding site" evidence="2">
    <location>
        <position position="179"/>
    </location>
    <ligand>
        <name>Fe cation</name>
        <dbReference type="ChEBI" id="CHEBI:24875"/>
        <label>2</label>
    </ligand>
</feature>
<feature type="active site" description="Proton donor" evidence="1">
    <location>
        <position position="68"/>
    </location>
</feature>
<dbReference type="PIRSF" id="PIRSF004789">
    <property type="entry name" value="DR1281"/>
    <property type="match status" value="1"/>
</dbReference>
<dbReference type="PANTHER" id="PTHR36303">
    <property type="entry name" value="2',3'-CYCLIC-NUCLEOTIDE 2'-PHOSPHODIESTERASE"/>
    <property type="match status" value="1"/>
</dbReference>
<accession>A0A2P2ECY8</accession>
<dbReference type="Gene3D" id="3.60.21.10">
    <property type="match status" value="1"/>
</dbReference>
<feature type="binding site" evidence="2">
    <location>
        <position position="39"/>
    </location>
    <ligand>
        <name>Fe cation</name>
        <dbReference type="ChEBI" id="CHEBI:24875"/>
        <label>2</label>
    </ligand>
</feature>
<keyword evidence="2" id="KW-0479">Metal-binding</keyword>
<dbReference type="GO" id="GO:0046872">
    <property type="term" value="F:metal ion binding"/>
    <property type="evidence" value="ECO:0007669"/>
    <property type="project" value="UniProtKB-KW"/>
</dbReference>
<dbReference type="EMBL" id="BFBR01000008">
    <property type="protein sequence ID" value="GBF58920.1"/>
    <property type="molecule type" value="Genomic_DNA"/>
</dbReference>
<feature type="binding site" evidence="2">
    <location>
        <position position="8"/>
    </location>
    <ligand>
        <name>Fe cation</name>
        <dbReference type="ChEBI" id="CHEBI:24875"/>
        <label>1</label>
    </ligand>
</feature>
<dbReference type="Pfam" id="PF13277">
    <property type="entry name" value="YmdB"/>
    <property type="match status" value="1"/>
</dbReference>
<dbReference type="RefSeq" id="WP_108985771.1">
    <property type="nucleotide sequence ID" value="NZ_BFBR01000008.1"/>
</dbReference>
<name>A0A2P2ECY8_9PROT</name>
<dbReference type="Proteomes" id="UP000245086">
    <property type="component" value="Unassembled WGS sequence"/>
</dbReference>
<feature type="binding site" evidence="2">
    <location>
        <position position="39"/>
    </location>
    <ligand>
        <name>Fe cation</name>
        <dbReference type="ChEBI" id="CHEBI:24875"/>
        <label>1</label>
    </ligand>
</feature>
<dbReference type="AlphaFoldDB" id="A0A2P2ECY8"/>
<reference evidence="3" key="1">
    <citation type="journal article" date="2018" name="Genome Announc.">
        <title>Draft Genome Sequence of "Candidatus Phycosocius bacilliformis," an Alphaproteobacterial Ectosymbiont of the Hydrocarbon-Producing Green Alga Botryococcus braunii.</title>
        <authorList>
            <person name="Tanabe Y."/>
            <person name="Yamaguchi H."/>
            <person name="Watanabe M.M."/>
        </authorList>
    </citation>
    <scope>NUCLEOTIDE SEQUENCE [LARGE SCALE GENOMIC DNA]</scope>
    <source>
        <strain evidence="3">BOTRYCO-2</strain>
    </source>
</reference>
<feature type="binding site" evidence="2">
    <location>
        <position position="67"/>
    </location>
    <ligand>
        <name>Fe cation</name>
        <dbReference type="ChEBI" id="CHEBI:24875"/>
        <label>2</label>
    </ligand>
</feature>
<dbReference type="InterPro" id="IPR029052">
    <property type="entry name" value="Metallo-depent_PP-like"/>
</dbReference>